<dbReference type="RefSeq" id="WP_382374082.1">
    <property type="nucleotide sequence ID" value="NZ_JBHLWA010000023.1"/>
</dbReference>
<dbReference type="InterPro" id="IPR020493">
    <property type="entry name" value="Uncharacterised_HI0310"/>
</dbReference>
<organism evidence="2 3">
    <name type="scientific">Gallibacterium melopsittaci</name>
    <dbReference type="NCBI Taxonomy" id="516063"/>
    <lineage>
        <taxon>Bacteria</taxon>
        <taxon>Pseudomonadati</taxon>
        <taxon>Pseudomonadota</taxon>
        <taxon>Gammaproteobacteria</taxon>
        <taxon>Pasteurellales</taxon>
        <taxon>Pasteurellaceae</taxon>
        <taxon>Gallibacterium</taxon>
    </lineage>
</organism>
<keyword evidence="3" id="KW-1185">Reference proteome</keyword>
<protein>
    <submittedName>
        <fullName evidence="2">DUF5339 domain-containing protein</fullName>
    </submittedName>
</protein>
<evidence type="ECO:0000313" key="2">
    <source>
        <dbReference type="EMBL" id="MFC0322936.1"/>
    </source>
</evidence>
<feature type="chain" id="PRO_5047380665" evidence="1">
    <location>
        <begin position="22"/>
        <end position="96"/>
    </location>
</feature>
<accession>A0ABV6HVN6</accession>
<dbReference type="EMBL" id="JBHLWA010000023">
    <property type="protein sequence ID" value="MFC0322936.1"/>
    <property type="molecule type" value="Genomic_DNA"/>
</dbReference>
<gene>
    <name evidence="2" type="ORF">ACFFHT_05115</name>
</gene>
<name>A0ABV6HVN6_9PAST</name>
<evidence type="ECO:0000313" key="3">
    <source>
        <dbReference type="Proteomes" id="UP001589769"/>
    </source>
</evidence>
<proteinExistence type="predicted"/>
<dbReference type="Pfam" id="PF17274">
    <property type="entry name" value="DUF5339"/>
    <property type="match status" value="1"/>
</dbReference>
<reference evidence="2 3" key="1">
    <citation type="submission" date="2024-09" db="EMBL/GenBank/DDBJ databases">
        <authorList>
            <person name="Sun Q."/>
            <person name="Mori K."/>
        </authorList>
    </citation>
    <scope>NUCLEOTIDE SEQUENCE [LARGE SCALE GENOMIC DNA]</scope>
    <source>
        <strain evidence="2 3">CCM 7538</strain>
    </source>
</reference>
<feature type="signal peptide" evidence="1">
    <location>
        <begin position="1"/>
        <end position="21"/>
    </location>
</feature>
<dbReference type="Proteomes" id="UP001589769">
    <property type="component" value="Unassembled WGS sequence"/>
</dbReference>
<keyword evidence="1" id="KW-0732">Signal</keyword>
<sequence length="96" mass="10583">MFKILFLSTAASLMISSSVLAAMPNNLPTQCQQLFQQTEDLIAEAEKQPGTHPQLANIKNKLSESKQKILQMSVEHQIKSCDKGLVALNTLKGKED</sequence>
<evidence type="ECO:0000256" key="1">
    <source>
        <dbReference type="SAM" id="SignalP"/>
    </source>
</evidence>
<comment type="caution">
    <text evidence="2">The sequence shown here is derived from an EMBL/GenBank/DDBJ whole genome shotgun (WGS) entry which is preliminary data.</text>
</comment>